<sequence>MPTITAGGTPQTITLPEGQVLIVSGTAGTAGVIYRLDQVLGGTNSLQSWPVGAGALAPIGPYAELQRFLLTCTTGAVQAAVRNGVVAAPRMAGGVQGGTVSRSALTSLRYEALSKSLPSAANLKAFNQTLNLQPNKFTSCVKKEEEAPFTAMRLVAVNRGAVAISAVSALVGASETADFSTSQRLSAPTINGVSYAALQGATDANGLRPVTWAGAASASIAAADTAQKLALSDWTAKLSVPRADGGVRPFSIVRPSIDGTIQAVPYQSYYTSILQTPQPAMRGRIIQASNATADGVANPAQAMNAAVLPSAILCLEVFPILRYSVPVCSVWISADSTGDNSGLVTDHISNWMTRAAYDLSTPDRPVVPANMACSNINSQTYIQVCRDWLAAGVPAPSILIMAPASVNDSGYDLNFQERHCSQAIEAAKLCVDYKIPFLFMYGLLPNDGATLAQDNVRKATNARLKAIAESMGATWLDFSALGDGASPERFVTKYKFDALHPNELAIEEIMAPVARAAIAEVL</sequence>
<dbReference type="SUPFAM" id="SSF52266">
    <property type="entry name" value="SGNH hydrolase"/>
    <property type="match status" value="1"/>
</dbReference>
<accession>A0A5C4NXK3</accession>
<comment type="caution">
    <text evidence="1">The sequence shown here is derived from an EMBL/GenBank/DDBJ whole genome shotgun (WGS) entry which is preliminary data.</text>
</comment>
<gene>
    <name evidence="1" type="ORF">FHI69_02940</name>
</gene>
<protein>
    <submittedName>
        <fullName evidence="1">Uncharacterized protein</fullName>
    </submittedName>
</protein>
<evidence type="ECO:0000313" key="2">
    <source>
        <dbReference type="Proteomes" id="UP000305681"/>
    </source>
</evidence>
<name>A0A5C4NXK3_9BURK</name>
<organism evidence="1 2">
    <name type="scientific">Janthinobacterium lividum</name>
    <dbReference type="NCBI Taxonomy" id="29581"/>
    <lineage>
        <taxon>Bacteria</taxon>
        <taxon>Pseudomonadati</taxon>
        <taxon>Pseudomonadota</taxon>
        <taxon>Betaproteobacteria</taxon>
        <taxon>Burkholderiales</taxon>
        <taxon>Oxalobacteraceae</taxon>
        <taxon>Janthinobacterium</taxon>
    </lineage>
</organism>
<dbReference type="AlphaFoldDB" id="A0A5C4NXK3"/>
<dbReference type="Proteomes" id="UP000305681">
    <property type="component" value="Unassembled WGS sequence"/>
</dbReference>
<proteinExistence type="predicted"/>
<dbReference type="EMBL" id="VDGE01000001">
    <property type="protein sequence ID" value="TNC78268.1"/>
    <property type="molecule type" value="Genomic_DNA"/>
</dbReference>
<dbReference type="RefSeq" id="WP_139089434.1">
    <property type="nucleotide sequence ID" value="NZ_VDGE01000001.1"/>
</dbReference>
<evidence type="ECO:0000313" key="1">
    <source>
        <dbReference type="EMBL" id="TNC78268.1"/>
    </source>
</evidence>
<reference evidence="1 2" key="1">
    <citation type="submission" date="2019-06" db="EMBL/GenBank/DDBJ databases">
        <title>Genome sequence of Janthinobacterium lividum UCD_MED1.</title>
        <authorList>
            <person name="De Leon M.E."/>
            <person name="Jospin G."/>
        </authorList>
    </citation>
    <scope>NUCLEOTIDE SEQUENCE [LARGE SCALE GENOMIC DNA]</scope>
    <source>
        <strain evidence="1 2">UCD_MED1</strain>
    </source>
</reference>